<dbReference type="PATRIC" id="fig|381666.6.peg.2574"/>
<evidence type="ECO:0000256" key="8">
    <source>
        <dbReference type="PROSITE-ProRule" id="PRU00169"/>
    </source>
</evidence>
<dbReference type="OrthoDB" id="9802426at2"/>
<evidence type="ECO:0000313" key="14">
    <source>
        <dbReference type="Proteomes" id="UP000008210"/>
    </source>
</evidence>
<dbReference type="Pfam" id="PF00072">
    <property type="entry name" value="Response_reg"/>
    <property type="match status" value="1"/>
</dbReference>
<dbReference type="InterPro" id="IPR001867">
    <property type="entry name" value="OmpR/PhoB-type_DNA-bd"/>
</dbReference>
<dbReference type="InterPro" id="IPR011006">
    <property type="entry name" value="CheY-like_superfamily"/>
</dbReference>
<dbReference type="AlphaFoldDB" id="Q0K9Q7"/>
<keyword evidence="3" id="KW-0862">Zinc</keyword>
<dbReference type="CDD" id="cd19935">
    <property type="entry name" value="REC_OmpR_CusR-like"/>
    <property type="match status" value="1"/>
</dbReference>
<dbReference type="SMART" id="SM00448">
    <property type="entry name" value="REC"/>
    <property type="match status" value="1"/>
</dbReference>
<protein>
    <submittedName>
        <fullName evidence="12 13">Response regulator</fullName>
    </submittedName>
</protein>
<dbReference type="Gene3D" id="6.10.250.690">
    <property type="match status" value="1"/>
</dbReference>
<dbReference type="EMBL" id="AM260479">
    <property type="protein sequence ID" value="CAJ93264.1"/>
    <property type="molecule type" value="Genomic_DNA"/>
</dbReference>
<dbReference type="SMART" id="SM00862">
    <property type="entry name" value="Trans_reg_C"/>
    <property type="match status" value="1"/>
</dbReference>
<keyword evidence="5" id="KW-0805">Transcription regulation</keyword>
<organism evidence="12 14">
    <name type="scientific">Cupriavidus necator (strain ATCC 17699 / DSM 428 / KCTC 22496 / NCIMB 10442 / H16 / Stanier 337)</name>
    <name type="common">Ralstonia eutropha</name>
    <dbReference type="NCBI Taxonomy" id="381666"/>
    <lineage>
        <taxon>Bacteria</taxon>
        <taxon>Pseudomonadati</taxon>
        <taxon>Pseudomonadota</taxon>
        <taxon>Betaproteobacteria</taxon>
        <taxon>Burkholderiales</taxon>
        <taxon>Burkholderiaceae</taxon>
        <taxon>Cupriavidus</taxon>
    </lineage>
</organism>
<dbReference type="PROSITE" id="PS51755">
    <property type="entry name" value="OMPR_PHOB"/>
    <property type="match status" value="1"/>
</dbReference>
<dbReference type="GO" id="GO:0000156">
    <property type="term" value="F:phosphorelay response regulator activity"/>
    <property type="evidence" value="ECO:0007669"/>
    <property type="project" value="TreeGrafter"/>
</dbReference>
<dbReference type="CDD" id="cd00383">
    <property type="entry name" value="trans_reg_C"/>
    <property type="match status" value="1"/>
</dbReference>
<evidence type="ECO:0000256" key="5">
    <source>
        <dbReference type="ARBA" id="ARBA00023015"/>
    </source>
</evidence>
<proteinExistence type="predicted"/>
<evidence type="ECO:0000313" key="12">
    <source>
        <dbReference type="EMBL" id="CAJ93264.1"/>
    </source>
</evidence>
<sequence length="227" mass="25513">MKLLLVEDEIKTVDYLRRGLSENGYVVDTAHNGVDGLHLACTEPYDAIVLDVMLPALDGVSVLKSLRREQQTPVLMLTARDDLDDRLNAFDAGADDYLSKPFSFLELLARLNVLTRRGRQTEPSQLTVGDLRIDLLSRRATRGTRRLELSAREFTLLSVLARRQAQIVSKTAITELVWDISFDCNTNVVEVAVKRLRAKLDWPGEAKLLHTIRGMGYVLEHRDGLSA</sequence>
<evidence type="ECO:0000256" key="2">
    <source>
        <dbReference type="ARBA" id="ARBA00022553"/>
    </source>
</evidence>
<accession>Q0K9Q7</accession>
<evidence type="ECO:0000256" key="4">
    <source>
        <dbReference type="ARBA" id="ARBA00023012"/>
    </source>
</evidence>
<evidence type="ECO:0000256" key="3">
    <source>
        <dbReference type="ARBA" id="ARBA00022833"/>
    </source>
</evidence>
<keyword evidence="6 9" id="KW-0238">DNA-binding</keyword>
<dbReference type="FunFam" id="1.10.10.10:FF:000005">
    <property type="entry name" value="Two-component system response regulator"/>
    <property type="match status" value="1"/>
</dbReference>
<dbReference type="NCBIfam" id="TIGR01387">
    <property type="entry name" value="cztR_silR_copR"/>
    <property type="match status" value="1"/>
</dbReference>
<evidence type="ECO:0000313" key="15">
    <source>
        <dbReference type="Proteomes" id="UP000296079"/>
    </source>
</evidence>
<dbReference type="HOGENOM" id="CLU_000445_30_1_4"/>
<evidence type="ECO:0000256" key="1">
    <source>
        <dbReference type="ARBA" id="ARBA00022539"/>
    </source>
</evidence>
<evidence type="ECO:0000313" key="13">
    <source>
        <dbReference type="EMBL" id="QCC01075.1"/>
    </source>
</evidence>
<dbReference type="GO" id="GO:0006355">
    <property type="term" value="P:regulation of DNA-templated transcription"/>
    <property type="evidence" value="ECO:0007669"/>
    <property type="project" value="InterPro"/>
</dbReference>
<keyword evidence="4" id="KW-0902">Two-component regulatory system</keyword>
<dbReference type="eggNOG" id="COG0745">
    <property type="taxonomic scope" value="Bacteria"/>
</dbReference>
<dbReference type="InterPro" id="IPR039420">
    <property type="entry name" value="WalR-like"/>
</dbReference>
<dbReference type="GO" id="GO:0032993">
    <property type="term" value="C:protein-DNA complex"/>
    <property type="evidence" value="ECO:0007669"/>
    <property type="project" value="TreeGrafter"/>
</dbReference>
<dbReference type="STRING" id="381666.H16_A2167"/>
<gene>
    <name evidence="12" type="primary">czrR</name>
    <name evidence="12" type="ordered locus">H16_A2167</name>
    <name evidence="13" type="ORF">E6A55_11135</name>
</gene>
<reference evidence="13 15" key="2">
    <citation type="submission" date="2019-04" db="EMBL/GenBank/DDBJ databases">
        <title>Long-read de novo sequencing of Cupriavidus necator H16.</title>
        <authorList>
            <person name="Little G.T."/>
            <person name="Ehsaan M."/>
            <person name="Arenas-Lopez C."/>
            <person name="Jawed K."/>
            <person name="Winzer K."/>
            <person name="Kovacs K."/>
            <person name="Malys N."/>
            <person name="Minton N.P."/>
        </authorList>
    </citation>
    <scope>NUCLEOTIDE SEQUENCE [LARGE SCALE GENOMIC DNA]</scope>
    <source>
        <strain evidence="13 15">H16</strain>
    </source>
</reference>
<dbReference type="Pfam" id="PF00486">
    <property type="entry name" value="Trans_reg_C"/>
    <property type="match status" value="1"/>
</dbReference>
<dbReference type="Proteomes" id="UP000008210">
    <property type="component" value="Chromosome 1"/>
</dbReference>
<feature type="domain" description="Response regulatory" evidence="10">
    <location>
        <begin position="2"/>
        <end position="115"/>
    </location>
</feature>
<dbReference type="InterPro" id="IPR006291">
    <property type="entry name" value="CusR-like"/>
</dbReference>
<dbReference type="GO" id="GO:0005829">
    <property type="term" value="C:cytosol"/>
    <property type="evidence" value="ECO:0007669"/>
    <property type="project" value="TreeGrafter"/>
</dbReference>
<keyword evidence="7" id="KW-0804">Transcription</keyword>
<dbReference type="Proteomes" id="UP000296079">
    <property type="component" value="Chromosome 1"/>
</dbReference>
<name>Q0K9Q7_CUPNH</name>
<feature type="domain" description="OmpR/PhoB-type" evidence="11">
    <location>
        <begin position="123"/>
        <end position="221"/>
    </location>
</feature>
<evidence type="ECO:0000256" key="6">
    <source>
        <dbReference type="ARBA" id="ARBA00023125"/>
    </source>
</evidence>
<evidence type="ECO:0000256" key="9">
    <source>
        <dbReference type="PROSITE-ProRule" id="PRU01091"/>
    </source>
</evidence>
<keyword evidence="2 8" id="KW-0597">Phosphoprotein</keyword>
<dbReference type="InterPro" id="IPR001789">
    <property type="entry name" value="Sig_transdc_resp-reg_receiver"/>
</dbReference>
<reference evidence="12 14" key="1">
    <citation type="journal article" date="2006" name="Nat. Biotechnol.">
        <title>Genome sequence of the bioplastic-producing 'Knallgas' bacterium Ralstonia eutropha H16.</title>
        <authorList>
            <person name="Pohlmann A."/>
            <person name="Fricke W.F."/>
            <person name="Reinecke F."/>
            <person name="Kusian B."/>
            <person name="Liesegang H."/>
            <person name="Cramm R."/>
            <person name="Eitinger T."/>
            <person name="Ewering C."/>
            <person name="Potter M."/>
            <person name="Schwartz E."/>
            <person name="Strittmatter A."/>
            <person name="Voss I."/>
            <person name="Gottschalk G."/>
            <person name="Steinbuechel A."/>
            <person name="Friedrich B."/>
            <person name="Bowien B."/>
        </authorList>
    </citation>
    <scope>NUCLEOTIDE SEQUENCE [LARGE SCALE GENOMIC DNA]</scope>
    <source>
        <strain evidence="14">ATCC 17699 / DSM 428 / KCTC 22496 / NCIMB 10442 / H16 / Stanier 337</strain>
        <strain evidence="12">H16</strain>
    </source>
</reference>
<dbReference type="EMBL" id="CP039287">
    <property type="protein sequence ID" value="QCC01075.1"/>
    <property type="molecule type" value="Genomic_DNA"/>
</dbReference>
<dbReference type="PANTHER" id="PTHR48111:SF76">
    <property type="entry name" value="TWO-COMPONENT RESPONSE REGULATOR"/>
    <property type="match status" value="1"/>
</dbReference>
<evidence type="ECO:0000259" key="10">
    <source>
        <dbReference type="PROSITE" id="PS50110"/>
    </source>
</evidence>
<evidence type="ECO:0000259" key="11">
    <source>
        <dbReference type="PROSITE" id="PS51755"/>
    </source>
</evidence>
<dbReference type="GO" id="GO:0000976">
    <property type="term" value="F:transcription cis-regulatory region binding"/>
    <property type="evidence" value="ECO:0007669"/>
    <property type="project" value="TreeGrafter"/>
</dbReference>
<dbReference type="Gene3D" id="1.10.10.10">
    <property type="entry name" value="Winged helix-like DNA-binding domain superfamily/Winged helix DNA-binding domain"/>
    <property type="match status" value="1"/>
</dbReference>
<feature type="DNA-binding region" description="OmpR/PhoB-type" evidence="9">
    <location>
        <begin position="123"/>
        <end position="221"/>
    </location>
</feature>
<dbReference type="KEGG" id="reh:H16_A2167"/>
<dbReference type="RefSeq" id="WP_010810575.1">
    <property type="nucleotide sequence ID" value="NC_008313.1"/>
</dbReference>
<dbReference type="Gene3D" id="3.40.50.2300">
    <property type="match status" value="1"/>
</dbReference>
<dbReference type="SUPFAM" id="SSF52172">
    <property type="entry name" value="CheY-like"/>
    <property type="match status" value="1"/>
</dbReference>
<feature type="modified residue" description="4-aspartylphosphate" evidence="8">
    <location>
        <position position="51"/>
    </location>
</feature>
<keyword evidence="14" id="KW-1185">Reference proteome</keyword>
<keyword evidence="1" id="KW-0104">Cadmium</keyword>
<evidence type="ECO:0000256" key="7">
    <source>
        <dbReference type="ARBA" id="ARBA00023163"/>
    </source>
</evidence>
<dbReference type="PROSITE" id="PS50110">
    <property type="entry name" value="RESPONSE_REGULATORY"/>
    <property type="match status" value="1"/>
</dbReference>
<dbReference type="PANTHER" id="PTHR48111">
    <property type="entry name" value="REGULATOR OF RPOS"/>
    <property type="match status" value="1"/>
</dbReference>
<dbReference type="InterPro" id="IPR036388">
    <property type="entry name" value="WH-like_DNA-bd_sf"/>
</dbReference>
<dbReference type="FunFam" id="3.40.50.2300:FF:000001">
    <property type="entry name" value="DNA-binding response regulator PhoB"/>
    <property type="match status" value="1"/>
</dbReference>